<proteinExistence type="inferred from homology"/>
<keyword evidence="2 4" id="KW-0697">Rotamase</keyword>
<dbReference type="EMBL" id="VMBG01000003">
    <property type="protein sequence ID" value="TSJ75712.1"/>
    <property type="molecule type" value="Genomic_DNA"/>
</dbReference>
<dbReference type="SUPFAM" id="SSF54534">
    <property type="entry name" value="FKBP-like"/>
    <property type="match status" value="1"/>
</dbReference>
<reference evidence="7 8" key="1">
    <citation type="submission" date="2019-07" db="EMBL/GenBank/DDBJ databases">
        <title>Description of 53C-WASEF.</title>
        <authorList>
            <person name="Pitt A."/>
            <person name="Hahn M.W."/>
        </authorList>
    </citation>
    <scope>NUCLEOTIDE SEQUENCE [LARGE SCALE GENOMIC DNA]</scope>
    <source>
        <strain evidence="7 8">53C-WASEF</strain>
    </source>
</reference>
<evidence type="ECO:0000256" key="1">
    <source>
        <dbReference type="ARBA" id="ARBA00000971"/>
    </source>
</evidence>
<keyword evidence="8" id="KW-1185">Reference proteome</keyword>
<evidence type="ECO:0000313" key="8">
    <source>
        <dbReference type="Proteomes" id="UP000315648"/>
    </source>
</evidence>
<dbReference type="Proteomes" id="UP000315648">
    <property type="component" value="Unassembled WGS sequence"/>
</dbReference>
<feature type="domain" description="PPIase FKBP-type" evidence="6">
    <location>
        <begin position="89"/>
        <end position="179"/>
    </location>
</feature>
<organism evidence="7 8">
    <name type="scientific">Rariglobus hedericola</name>
    <dbReference type="NCBI Taxonomy" id="2597822"/>
    <lineage>
        <taxon>Bacteria</taxon>
        <taxon>Pseudomonadati</taxon>
        <taxon>Verrucomicrobiota</taxon>
        <taxon>Opitutia</taxon>
        <taxon>Opitutales</taxon>
        <taxon>Opitutaceae</taxon>
        <taxon>Rariglobus</taxon>
    </lineage>
</organism>
<comment type="catalytic activity">
    <reaction evidence="1 4 5">
        <text>[protein]-peptidylproline (omega=180) = [protein]-peptidylproline (omega=0)</text>
        <dbReference type="Rhea" id="RHEA:16237"/>
        <dbReference type="Rhea" id="RHEA-COMP:10747"/>
        <dbReference type="Rhea" id="RHEA-COMP:10748"/>
        <dbReference type="ChEBI" id="CHEBI:83833"/>
        <dbReference type="ChEBI" id="CHEBI:83834"/>
        <dbReference type="EC" id="5.2.1.8"/>
    </reaction>
</comment>
<evidence type="ECO:0000256" key="3">
    <source>
        <dbReference type="ARBA" id="ARBA00023235"/>
    </source>
</evidence>
<comment type="caution">
    <text evidence="7">The sequence shown here is derived from an EMBL/GenBank/DDBJ whole genome shotgun (WGS) entry which is preliminary data.</text>
</comment>
<evidence type="ECO:0000256" key="5">
    <source>
        <dbReference type="RuleBase" id="RU003915"/>
    </source>
</evidence>
<comment type="similarity">
    <text evidence="5">Belongs to the FKBP-type PPIase family.</text>
</comment>
<dbReference type="GO" id="GO:0003755">
    <property type="term" value="F:peptidyl-prolyl cis-trans isomerase activity"/>
    <property type="evidence" value="ECO:0007669"/>
    <property type="project" value="UniProtKB-UniRule"/>
</dbReference>
<dbReference type="Gene3D" id="3.10.50.40">
    <property type="match status" value="1"/>
</dbReference>
<dbReference type="Pfam" id="PF00254">
    <property type="entry name" value="FKBP_C"/>
    <property type="match status" value="1"/>
</dbReference>
<dbReference type="PANTHER" id="PTHR10516:SF443">
    <property type="entry name" value="FK506-BINDING PROTEIN 59-RELATED"/>
    <property type="match status" value="1"/>
</dbReference>
<sequence length="179" mass="19892">MRSFFVLLLLGVVLATIGLVVRSGIISRKNPGEPINAAMRVALAENGQQWSERDIQLIAQNYNGARDTDSGLRYIIRQPGTGEATPQRGQVVTVHYEGRFLDGEKIFDTSANHEEGPFNFRIGNSVVIAGWDEGIASMKKGEKRTLIIPYWLGYGEKGITGKIPRRATLVFDIELLKFE</sequence>
<dbReference type="OrthoDB" id="9814548at2"/>
<evidence type="ECO:0000313" key="7">
    <source>
        <dbReference type="EMBL" id="TSJ75712.1"/>
    </source>
</evidence>
<protein>
    <recommendedName>
        <fullName evidence="5">Peptidyl-prolyl cis-trans isomerase</fullName>
        <ecNumber evidence="5">5.2.1.8</ecNumber>
    </recommendedName>
</protein>
<gene>
    <name evidence="7" type="ORF">FPL22_15705</name>
</gene>
<evidence type="ECO:0000259" key="6">
    <source>
        <dbReference type="PROSITE" id="PS50059"/>
    </source>
</evidence>
<dbReference type="PROSITE" id="PS50059">
    <property type="entry name" value="FKBP_PPIASE"/>
    <property type="match status" value="1"/>
</dbReference>
<accession>A0A556QGE2</accession>
<name>A0A556QGE2_9BACT</name>
<dbReference type="RefSeq" id="WP_144353985.1">
    <property type="nucleotide sequence ID" value="NZ_CBCRVV010000004.1"/>
</dbReference>
<dbReference type="InterPro" id="IPR050689">
    <property type="entry name" value="FKBP-type_PPIase"/>
</dbReference>
<dbReference type="InterPro" id="IPR001179">
    <property type="entry name" value="PPIase_FKBP_dom"/>
</dbReference>
<dbReference type="EC" id="5.2.1.8" evidence="5"/>
<dbReference type="InterPro" id="IPR046357">
    <property type="entry name" value="PPIase_dom_sf"/>
</dbReference>
<dbReference type="AlphaFoldDB" id="A0A556QGE2"/>
<dbReference type="FunFam" id="3.10.50.40:FF:000006">
    <property type="entry name" value="Peptidyl-prolyl cis-trans isomerase"/>
    <property type="match status" value="1"/>
</dbReference>
<evidence type="ECO:0000256" key="2">
    <source>
        <dbReference type="ARBA" id="ARBA00023110"/>
    </source>
</evidence>
<dbReference type="PANTHER" id="PTHR10516">
    <property type="entry name" value="PEPTIDYL-PROLYL CIS-TRANS ISOMERASE"/>
    <property type="match status" value="1"/>
</dbReference>
<evidence type="ECO:0000256" key="4">
    <source>
        <dbReference type="PROSITE-ProRule" id="PRU00277"/>
    </source>
</evidence>
<keyword evidence="3 4" id="KW-0413">Isomerase</keyword>